<dbReference type="KEGG" id="ovi:T265_01054"/>
<evidence type="ECO:0000313" key="2">
    <source>
        <dbReference type="Proteomes" id="UP000054324"/>
    </source>
</evidence>
<dbReference type="Proteomes" id="UP000054324">
    <property type="component" value="Unassembled WGS sequence"/>
</dbReference>
<dbReference type="GeneID" id="20315242"/>
<accession>A0A075A3V4</accession>
<evidence type="ECO:0000313" key="1">
    <source>
        <dbReference type="EMBL" id="KER32962.1"/>
    </source>
</evidence>
<dbReference type="CTD" id="20315242"/>
<dbReference type="RefSeq" id="XP_009163261.1">
    <property type="nucleotide sequence ID" value="XM_009164997.1"/>
</dbReference>
<dbReference type="EMBL" id="KL596629">
    <property type="protein sequence ID" value="KER32962.1"/>
    <property type="molecule type" value="Genomic_DNA"/>
</dbReference>
<protein>
    <submittedName>
        <fullName evidence="1">Uncharacterized protein</fullName>
    </submittedName>
</protein>
<proteinExistence type="predicted"/>
<keyword evidence="2" id="KW-1185">Reference proteome</keyword>
<sequence>MRNSDDSNLSTNYWDRYNLREHRAVQDDRLGQPGSLPALMFPSGGMAVRPQKACLHLIGQYRTNHSSGARTITRGFHWGVLTAIVCRDGLSQGGQRACTGHVSRCEGGTSKWGNLGVSEEQTIRIRLIRFGKANL</sequence>
<gene>
    <name evidence="1" type="ORF">T265_01054</name>
</gene>
<dbReference type="AlphaFoldDB" id="A0A075A3V4"/>
<reference evidence="1 2" key="1">
    <citation type="submission" date="2013-11" db="EMBL/GenBank/DDBJ databases">
        <title>Opisthorchis viverrini - life in the bile duct.</title>
        <authorList>
            <person name="Young N.D."/>
            <person name="Nagarajan N."/>
            <person name="Lin S.J."/>
            <person name="Korhonen P.K."/>
            <person name="Jex A.R."/>
            <person name="Hall R.S."/>
            <person name="Safavi-Hemami H."/>
            <person name="Kaewkong W."/>
            <person name="Bertrand D."/>
            <person name="Gao S."/>
            <person name="Seet Q."/>
            <person name="Wongkham S."/>
            <person name="Teh B.T."/>
            <person name="Wongkham C."/>
            <person name="Intapan P.M."/>
            <person name="Maleewong W."/>
            <person name="Yang X."/>
            <person name="Hu M."/>
            <person name="Wang Z."/>
            <person name="Hofmann A."/>
            <person name="Sternberg P.W."/>
            <person name="Tan P."/>
            <person name="Wang J."/>
            <person name="Gasser R.B."/>
        </authorList>
    </citation>
    <scope>NUCLEOTIDE SEQUENCE [LARGE SCALE GENOMIC DNA]</scope>
</reference>
<name>A0A075A3V4_OPIVI</name>
<organism evidence="1 2">
    <name type="scientific">Opisthorchis viverrini</name>
    <name type="common">Southeast Asian liver fluke</name>
    <dbReference type="NCBI Taxonomy" id="6198"/>
    <lineage>
        <taxon>Eukaryota</taxon>
        <taxon>Metazoa</taxon>
        <taxon>Spiralia</taxon>
        <taxon>Lophotrochozoa</taxon>
        <taxon>Platyhelminthes</taxon>
        <taxon>Trematoda</taxon>
        <taxon>Digenea</taxon>
        <taxon>Opisthorchiida</taxon>
        <taxon>Opisthorchiata</taxon>
        <taxon>Opisthorchiidae</taxon>
        <taxon>Opisthorchis</taxon>
    </lineage>
</organism>